<dbReference type="GeneID" id="66063328"/>
<gene>
    <name evidence="1" type="ORF">UV8b_02550</name>
</gene>
<organism evidence="1 2">
    <name type="scientific">Ustilaginoidea virens</name>
    <name type="common">Rice false smut fungus</name>
    <name type="synonym">Villosiclava virens</name>
    <dbReference type="NCBI Taxonomy" id="1159556"/>
    <lineage>
        <taxon>Eukaryota</taxon>
        <taxon>Fungi</taxon>
        <taxon>Dikarya</taxon>
        <taxon>Ascomycota</taxon>
        <taxon>Pezizomycotina</taxon>
        <taxon>Sordariomycetes</taxon>
        <taxon>Hypocreomycetidae</taxon>
        <taxon>Hypocreales</taxon>
        <taxon>Clavicipitaceae</taxon>
        <taxon>Ustilaginoidea</taxon>
    </lineage>
</organism>
<keyword evidence="2" id="KW-1185">Reference proteome</keyword>
<dbReference type="EMBL" id="CP072754">
    <property type="protein sequence ID" value="QUC18309.1"/>
    <property type="molecule type" value="Genomic_DNA"/>
</dbReference>
<dbReference type="KEGG" id="uvi:66063328"/>
<accession>A0A8E5HMX5</accession>
<evidence type="ECO:0000313" key="2">
    <source>
        <dbReference type="Proteomes" id="UP000027002"/>
    </source>
</evidence>
<evidence type="ECO:0000313" key="1">
    <source>
        <dbReference type="EMBL" id="QUC18309.1"/>
    </source>
</evidence>
<protein>
    <submittedName>
        <fullName evidence="1">Uncharacterized protein</fullName>
    </submittedName>
</protein>
<name>A0A8E5HMX5_USTVR</name>
<proteinExistence type="predicted"/>
<dbReference type="AlphaFoldDB" id="A0A8E5HMX5"/>
<reference evidence="1" key="1">
    <citation type="submission" date="2020-03" db="EMBL/GenBank/DDBJ databases">
        <title>A mixture of massive structural variations and highly conserved coding sequences in Ustilaginoidea virens genome.</title>
        <authorList>
            <person name="Zhang K."/>
            <person name="Zhao Z."/>
            <person name="Zhang Z."/>
            <person name="Li Y."/>
            <person name="Hsiang T."/>
            <person name="Sun W."/>
        </authorList>
    </citation>
    <scope>NUCLEOTIDE SEQUENCE</scope>
    <source>
        <strain evidence="1">UV-8b</strain>
    </source>
</reference>
<dbReference type="RefSeq" id="XP_042995982.1">
    <property type="nucleotide sequence ID" value="XM_043140048.1"/>
</dbReference>
<dbReference type="Proteomes" id="UP000027002">
    <property type="component" value="Chromosome 2"/>
</dbReference>
<sequence>MIESDPLFKTLFLQNAPPHKRDGRGIWDEIGLAGSAALRNDLQEHVVSINCPSATVGCRGAGPDFVADVAELGKDWKQTRRNETNWPL</sequence>